<dbReference type="Pfam" id="PF03450">
    <property type="entry name" value="CO_deh_flav_C"/>
    <property type="match status" value="1"/>
</dbReference>
<accession>A0A517DXU9</accession>
<dbReference type="InterPro" id="IPR036318">
    <property type="entry name" value="FAD-bd_PCMH-like_sf"/>
</dbReference>
<evidence type="ECO:0000313" key="5">
    <source>
        <dbReference type="Proteomes" id="UP000320776"/>
    </source>
</evidence>
<dbReference type="Gene3D" id="3.30.465.10">
    <property type="match status" value="1"/>
</dbReference>
<dbReference type="OrthoDB" id="9803647at2"/>
<dbReference type="SUPFAM" id="SSF56176">
    <property type="entry name" value="FAD-binding/transporter-associated domain-like"/>
    <property type="match status" value="1"/>
</dbReference>
<protein>
    <submittedName>
        <fullName evidence="4">PucC: xanthine dehydrogenase C subunit</fullName>
    </submittedName>
</protein>
<dbReference type="InterPro" id="IPR005107">
    <property type="entry name" value="CO_DH_flav_C"/>
</dbReference>
<dbReference type="GO" id="GO:0016491">
    <property type="term" value="F:oxidoreductase activity"/>
    <property type="evidence" value="ECO:0007669"/>
    <property type="project" value="UniProtKB-KW"/>
</dbReference>
<dbReference type="AlphaFoldDB" id="A0A517DXU9"/>
<feature type="domain" description="FAD-binding PCMH-type" evidence="3">
    <location>
        <begin position="1"/>
        <end position="190"/>
    </location>
</feature>
<dbReference type="SMART" id="SM01092">
    <property type="entry name" value="CO_deh_flav_C"/>
    <property type="match status" value="1"/>
</dbReference>
<evidence type="ECO:0000256" key="2">
    <source>
        <dbReference type="ARBA" id="ARBA00023002"/>
    </source>
</evidence>
<keyword evidence="1" id="KW-0285">Flavoprotein</keyword>
<keyword evidence="2" id="KW-0560">Oxidoreductase</keyword>
<dbReference type="Pfam" id="PF00941">
    <property type="entry name" value="FAD_binding_5"/>
    <property type="match status" value="1"/>
</dbReference>
<proteinExistence type="predicted"/>
<dbReference type="PANTHER" id="PTHR42659:SF9">
    <property type="entry name" value="XANTHINE DEHYDROGENASE FAD-BINDING SUBUNIT XDHB-RELATED"/>
    <property type="match status" value="1"/>
</dbReference>
<keyword evidence="5" id="KW-1185">Reference proteome</keyword>
<dbReference type="Gene3D" id="3.30.390.50">
    <property type="entry name" value="CO dehydrogenase flavoprotein, C-terminal domain"/>
    <property type="match status" value="1"/>
</dbReference>
<dbReference type="InterPro" id="IPR016166">
    <property type="entry name" value="FAD-bd_PCMH"/>
</dbReference>
<dbReference type="InterPro" id="IPR016169">
    <property type="entry name" value="FAD-bd_PCMH_sub2"/>
</dbReference>
<organism evidence="4 5">
    <name type="scientific">Sporomusa termitida</name>
    <dbReference type="NCBI Taxonomy" id="2377"/>
    <lineage>
        <taxon>Bacteria</taxon>
        <taxon>Bacillati</taxon>
        <taxon>Bacillota</taxon>
        <taxon>Negativicutes</taxon>
        <taxon>Selenomonadales</taxon>
        <taxon>Sporomusaceae</taxon>
        <taxon>Sporomusa</taxon>
    </lineage>
</organism>
<reference evidence="4 5" key="1">
    <citation type="submission" date="2019-02" db="EMBL/GenBank/DDBJ databases">
        <title>Closed genome of Sporomusa termitida DSM 4440.</title>
        <authorList>
            <person name="Poehlein A."/>
            <person name="Daniel R."/>
        </authorList>
    </citation>
    <scope>NUCLEOTIDE SEQUENCE [LARGE SCALE GENOMIC DNA]</scope>
    <source>
        <strain evidence="4 5">DSM 4440</strain>
    </source>
</reference>
<evidence type="ECO:0000313" key="4">
    <source>
        <dbReference type="EMBL" id="QDR82177.1"/>
    </source>
</evidence>
<evidence type="ECO:0000256" key="1">
    <source>
        <dbReference type="ARBA" id="ARBA00022630"/>
    </source>
</evidence>
<dbReference type="EMBL" id="CP036259">
    <property type="protein sequence ID" value="QDR82177.1"/>
    <property type="molecule type" value="Genomic_DNA"/>
</dbReference>
<name>A0A517DXU9_9FIRM</name>
<dbReference type="RefSeq" id="WP_144351593.1">
    <property type="nucleotide sequence ID" value="NZ_CP036259.1"/>
</dbReference>
<dbReference type="InterPro" id="IPR036683">
    <property type="entry name" value="CO_DH_flav_C_dom_sf"/>
</dbReference>
<evidence type="ECO:0000259" key="3">
    <source>
        <dbReference type="PROSITE" id="PS51387"/>
    </source>
</evidence>
<dbReference type="KEGG" id="sted:SPTER_35990"/>
<dbReference type="InterPro" id="IPR051312">
    <property type="entry name" value="Diverse_Substr_Oxidored"/>
</dbReference>
<gene>
    <name evidence="4" type="ORF">SPTER_35990</name>
</gene>
<dbReference type="PROSITE" id="PS51387">
    <property type="entry name" value="FAD_PCMH"/>
    <property type="match status" value="1"/>
</dbReference>
<dbReference type="GO" id="GO:0071949">
    <property type="term" value="F:FAD binding"/>
    <property type="evidence" value="ECO:0007669"/>
    <property type="project" value="InterPro"/>
</dbReference>
<sequence length="267" mass="29070">MFTLLNIAQPDTQQEAYRLLTAKKSNVILGGCAWLRLGSQTIHTGVDLSKLGLNFIKEYDTYFEIGAMTSLRDIETSVALNRWFSGILAKSVQSIIGVQFRNVATVGASVFARYGFSDFLTALLALDTEIELYQGGRLTLAAFVDMPRNKDLLVKVIIHKTSRTAAYLALRNSQSDFPVLTVAVSRLDGAWKIAVGARPTRAKLAAQAAVLLAGAGRDVPPDCLRQAAELAAEELPFGANMRASAAYRRLLCQTLVQRGLTEVTACR</sequence>
<dbReference type="Proteomes" id="UP000320776">
    <property type="component" value="Chromosome"/>
</dbReference>
<dbReference type="PANTHER" id="PTHR42659">
    <property type="entry name" value="XANTHINE DEHYDROGENASE SUBUNIT C-RELATED"/>
    <property type="match status" value="1"/>
</dbReference>
<dbReference type="SUPFAM" id="SSF55447">
    <property type="entry name" value="CO dehydrogenase flavoprotein C-terminal domain-like"/>
    <property type="match status" value="1"/>
</dbReference>
<dbReference type="InterPro" id="IPR002346">
    <property type="entry name" value="Mopterin_DH_FAD-bd"/>
</dbReference>